<evidence type="ECO:0000313" key="2">
    <source>
        <dbReference type="EMBL" id="MBO0903825.1"/>
    </source>
</evidence>
<evidence type="ECO:0000313" key="3">
    <source>
        <dbReference type="Proteomes" id="UP000664288"/>
    </source>
</evidence>
<reference evidence="2 3" key="1">
    <citation type="submission" date="2021-03" db="EMBL/GenBank/DDBJ databases">
        <title>Whole genome sequence of Jiella sp. MQZ13P-4.</title>
        <authorList>
            <person name="Tuo L."/>
        </authorList>
    </citation>
    <scope>NUCLEOTIDE SEQUENCE [LARGE SCALE GENOMIC DNA]</scope>
    <source>
        <strain evidence="2 3">MQZ13P-4</strain>
    </source>
</reference>
<dbReference type="Proteomes" id="UP000664288">
    <property type="component" value="Unassembled WGS sequence"/>
</dbReference>
<accession>A0ABS3J2D9</accession>
<feature type="region of interest" description="Disordered" evidence="1">
    <location>
        <begin position="149"/>
        <end position="192"/>
    </location>
</feature>
<evidence type="ECO:0000256" key="1">
    <source>
        <dbReference type="SAM" id="MobiDB-lite"/>
    </source>
</evidence>
<sequence>MPSARSAPLDLWLPVAGIGEAGRQIDYAASAAECARLAEALGVESVAGVAADLLARPFRRDGARVSGRVTAVVVQKSVVSLEPVEQRIDEPFEATFLPESARARRSDAGEAAEIVVDPEAEDPPEAFSGGRIDLGERLFEVMSLALDPYPRRSGESFSGAPAKTDDEAGSSGAPSPFAALTKFPRPGGDDAE</sequence>
<protein>
    <submittedName>
        <fullName evidence="2">DUF177 domain-containing protein</fullName>
    </submittedName>
</protein>
<dbReference type="Pfam" id="PF02620">
    <property type="entry name" value="YceD"/>
    <property type="match status" value="1"/>
</dbReference>
<dbReference type="InterPro" id="IPR003772">
    <property type="entry name" value="YceD"/>
</dbReference>
<keyword evidence="3" id="KW-1185">Reference proteome</keyword>
<organism evidence="2 3">
    <name type="scientific">Jiella sonneratiae</name>
    <dbReference type="NCBI Taxonomy" id="2816856"/>
    <lineage>
        <taxon>Bacteria</taxon>
        <taxon>Pseudomonadati</taxon>
        <taxon>Pseudomonadota</taxon>
        <taxon>Alphaproteobacteria</taxon>
        <taxon>Hyphomicrobiales</taxon>
        <taxon>Aurantimonadaceae</taxon>
        <taxon>Jiella</taxon>
    </lineage>
</organism>
<dbReference type="RefSeq" id="WP_207350456.1">
    <property type="nucleotide sequence ID" value="NZ_JAFMPY010000007.1"/>
</dbReference>
<name>A0ABS3J2D9_9HYPH</name>
<proteinExistence type="predicted"/>
<gene>
    <name evidence="2" type="ORF">J1C47_09235</name>
</gene>
<comment type="caution">
    <text evidence="2">The sequence shown here is derived from an EMBL/GenBank/DDBJ whole genome shotgun (WGS) entry which is preliminary data.</text>
</comment>
<feature type="compositionally biased region" description="Low complexity" evidence="1">
    <location>
        <begin position="169"/>
        <end position="179"/>
    </location>
</feature>
<dbReference type="EMBL" id="JAFMPY010000007">
    <property type="protein sequence ID" value="MBO0903825.1"/>
    <property type="molecule type" value="Genomic_DNA"/>
</dbReference>